<dbReference type="AlphaFoldDB" id="A0A0B7IL48"/>
<sequence length="140" mass="16115">MRSMLVPVVSITSNMSTFVIMAGLGLAFVSKLGIYVAIIGVVMMGLATLFSFVTLPVEYDASNRALAWLKNKNMVTPRRIYRRSRRSEMGSTYISGSRIRSFGYAHLLGITHCIIFKRIKEYIYKNKKVDFHWNFRLFIF</sequence>
<evidence type="ECO:0000313" key="3">
    <source>
        <dbReference type="Proteomes" id="UP000039370"/>
    </source>
</evidence>
<dbReference type="Pfam" id="PF04298">
    <property type="entry name" value="Zn_peptidase_2"/>
    <property type="match status" value="1"/>
</dbReference>
<keyword evidence="1" id="KW-0472">Membrane</keyword>
<protein>
    <submittedName>
        <fullName evidence="2">Uncharacterized protein</fullName>
    </submittedName>
</protein>
<accession>A0A0B7IL48</accession>
<evidence type="ECO:0000313" key="2">
    <source>
        <dbReference type="EMBL" id="CEN52641.1"/>
    </source>
</evidence>
<keyword evidence="1" id="KW-1133">Transmembrane helix</keyword>
<organism evidence="2 3">
    <name type="scientific">Capnocytophaga canimorsus</name>
    <dbReference type="NCBI Taxonomy" id="28188"/>
    <lineage>
        <taxon>Bacteria</taxon>
        <taxon>Pseudomonadati</taxon>
        <taxon>Bacteroidota</taxon>
        <taxon>Flavobacteriia</taxon>
        <taxon>Flavobacteriales</taxon>
        <taxon>Flavobacteriaceae</taxon>
        <taxon>Capnocytophaga</taxon>
    </lineage>
</organism>
<feature type="transmembrane region" description="Helical" evidence="1">
    <location>
        <begin position="34"/>
        <end position="55"/>
    </location>
</feature>
<proteinExistence type="predicted"/>
<dbReference type="PANTHER" id="PTHR36434:SF1">
    <property type="entry name" value="MEMBRANE PROTEASE YUGP-RELATED"/>
    <property type="match status" value="1"/>
</dbReference>
<feature type="transmembrane region" description="Helical" evidence="1">
    <location>
        <begin position="5"/>
        <end position="28"/>
    </location>
</feature>
<dbReference type="EMBL" id="CDOK01000166">
    <property type="protein sequence ID" value="CEN52641.1"/>
    <property type="molecule type" value="Genomic_DNA"/>
</dbReference>
<gene>
    <name evidence="2" type="ORF">CCAN11_2480047</name>
</gene>
<name>A0A0B7IL48_9FLAO</name>
<dbReference type="PANTHER" id="PTHR36434">
    <property type="entry name" value="MEMBRANE PROTEASE YUGP-RELATED"/>
    <property type="match status" value="1"/>
</dbReference>
<evidence type="ECO:0000256" key="1">
    <source>
        <dbReference type="SAM" id="Phobius"/>
    </source>
</evidence>
<reference evidence="3" key="1">
    <citation type="submission" date="2015-01" db="EMBL/GenBank/DDBJ databases">
        <authorList>
            <person name="MANFREDI Pablo"/>
        </authorList>
    </citation>
    <scope>NUCLEOTIDE SEQUENCE [LARGE SCALE GENOMIC DNA]</scope>
    <source>
        <strain evidence="3">Cc11</strain>
    </source>
</reference>
<keyword evidence="1" id="KW-0812">Transmembrane</keyword>
<dbReference type="InterPro" id="IPR007395">
    <property type="entry name" value="Zn_peptidase_2"/>
</dbReference>
<dbReference type="Proteomes" id="UP000039370">
    <property type="component" value="Unassembled WGS sequence"/>
</dbReference>